<sequence length="252" mass="28921">QRYDVVAFLLSQPDVEVNTKNIKETTPLFDAVSLSHFGILQKLVSHGAELDALDADGNNCLHLAVKKDKFHSEEETGEHLDYFWKRLGLEKEEKLCGTVIACYLGRSKANFHQKNNSGKTPVDLIESDYQEKIKELFPPFCLLCGVKEVSVTLLPCGDKVICRKCYEENQPRDCPKCEKPIKNFTVPATPKAEDKEEKQVAHSARKIADGSNRFYKLEKMTDLIRNQMQQFHNTANNSRLHNRLAFSWKWNY</sequence>
<keyword evidence="1" id="KW-0040">ANK repeat</keyword>
<keyword evidence="2" id="KW-1185">Reference proteome</keyword>
<dbReference type="GO" id="GO:0016567">
    <property type="term" value="P:protein ubiquitination"/>
    <property type="evidence" value="ECO:0007669"/>
    <property type="project" value="TreeGrafter"/>
</dbReference>
<proteinExistence type="predicted"/>
<dbReference type="PROSITE" id="PS50088">
    <property type="entry name" value="ANK_REPEAT"/>
    <property type="match status" value="1"/>
</dbReference>
<feature type="non-terminal residue" evidence="3">
    <location>
        <position position="252"/>
    </location>
</feature>
<evidence type="ECO:0000256" key="1">
    <source>
        <dbReference type="PROSITE-ProRule" id="PRU00023"/>
    </source>
</evidence>
<dbReference type="Gene3D" id="3.30.40.10">
    <property type="entry name" value="Zinc/RING finger domain, C3HC4 (zinc finger)"/>
    <property type="match status" value="1"/>
</dbReference>
<name>A0A7E6EIL5_9MOLL</name>
<gene>
    <name evidence="3" type="primary">LOC115228106</name>
</gene>
<dbReference type="Pfam" id="PF12796">
    <property type="entry name" value="Ank_2"/>
    <property type="match status" value="1"/>
</dbReference>
<dbReference type="RefSeq" id="XP_036354722.1">
    <property type="nucleotide sequence ID" value="XM_036498829.1"/>
</dbReference>
<feature type="repeat" description="ANK" evidence="1">
    <location>
        <begin position="23"/>
        <end position="55"/>
    </location>
</feature>
<dbReference type="InterPro" id="IPR036770">
    <property type="entry name" value="Ankyrin_rpt-contain_sf"/>
</dbReference>
<dbReference type="Proteomes" id="UP000515154">
    <property type="component" value="Unplaced"/>
</dbReference>
<dbReference type="PANTHER" id="PTHR24202:SF4">
    <property type="entry name" value="E3 UBIQUITIN-PROTEIN LIGASE MIB2-RELATED"/>
    <property type="match status" value="1"/>
</dbReference>
<protein>
    <submittedName>
        <fullName evidence="3">E3 ubiquitin-protein ligase MIB2-like</fullName>
    </submittedName>
</protein>
<dbReference type="Gene3D" id="1.25.40.20">
    <property type="entry name" value="Ankyrin repeat-containing domain"/>
    <property type="match status" value="1"/>
</dbReference>
<dbReference type="SUPFAM" id="SSF48403">
    <property type="entry name" value="Ankyrin repeat"/>
    <property type="match status" value="1"/>
</dbReference>
<dbReference type="InterPro" id="IPR013083">
    <property type="entry name" value="Znf_RING/FYVE/PHD"/>
</dbReference>
<dbReference type="KEGG" id="osn:115228106"/>
<evidence type="ECO:0000313" key="2">
    <source>
        <dbReference type="Proteomes" id="UP000515154"/>
    </source>
</evidence>
<dbReference type="AlphaFoldDB" id="A0A7E6EIL5"/>
<dbReference type="InterPro" id="IPR002110">
    <property type="entry name" value="Ankyrin_rpt"/>
</dbReference>
<reference evidence="3" key="1">
    <citation type="submission" date="2025-08" db="UniProtKB">
        <authorList>
            <consortium name="RefSeq"/>
        </authorList>
    </citation>
    <scope>IDENTIFICATION</scope>
</reference>
<evidence type="ECO:0000313" key="3">
    <source>
        <dbReference type="RefSeq" id="XP_036354722.1"/>
    </source>
</evidence>
<organism evidence="2 3">
    <name type="scientific">Octopus sinensis</name>
    <name type="common">East Asian common octopus</name>
    <dbReference type="NCBI Taxonomy" id="2607531"/>
    <lineage>
        <taxon>Eukaryota</taxon>
        <taxon>Metazoa</taxon>
        <taxon>Spiralia</taxon>
        <taxon>Lophotrochozoa</taxon>
        <taxon>Mollusca</taxon>
        <taxon>Cephalopoda</taxon>
        <taxon>Coleoidea</taxon>
        <taxon>Octopodiformes</taxon>
        <taxon>Octopoda</taxon>
        <taxon>Incirrata</taxon>
        <taxon>Octopodidae</taxon>
        <taxon>Octopus</taxon>
    </lineage>
</organism>
<dbReference type="GO" id="GO:0005737">
    <property type="term" value="C:cytoplasm"/>
    <property type="evidence" value="ECO:0007669"/>
    <property type="project" value="TreeGrafter"/>
</dbReference>
<dbReference type="Pfam" id="PF13920">
    <property type="entry name" value="zf-C3HC4_3"/>
    <property type="match status" value="1"/>
</dbReference>
<feature type="non-terminal residue" evidence="3">
    <location>
        <position position="1"/>
    </location>
</feature>
<accession>A0A7E6EIL5</accession>
<dbReference type="PANTHER" id="PTHR24202">
    <property type="entry name" value="E3 UBIQUITIN-PROTEIN LIGASE MIB2"/>
    <property type="match status" value="1"/>
</dbReference>